<dbReference type="GO" id="GO:0003852">
    <property type="term" value="F:2-isopropylmalate synthase activity"/>
    <property type="evidence" value="ECO:0007669"/>
    <property type="project" value="UniProtKB-UniRule"/>
</dbReference>
<dbReference type="EMBL" id="CP022110">
    <property type="protein sequence ID" value="ASG19982.1"/>
    <property type="molecule type" value="Genomic_DNA"/>
</dbReference>
<evidence type="ECO:0000256" key="7">
    <source>
        <dbReference type="ARBA" id="ARBA00022679"/>
    </source>
</evidence>
<comment type="catalytic activity">
    <reaction evidence="12">
        <text>3-methyl-2-oxobutanoate + acetyl-CoA + H2O = (2S)-2-isopropylmalate + CoA + H(+)</text>
        <dbReference type="Rhea" id="RHEA:21524"/>
        <dbReference type="ChEBI" id="CHEBI:1178"/>
        <dbReference type="ChEBI" id="CHEBI:11851"/>
        <dbReference type="ChEBI" id="CHEBI:15377"/>
        <dbReference type="ChEBI" id="CHEBI:15378"/>
        <dbReference type="ChEBI" id="CHEBI:57287"/>
        <dbReference type="ChEBI" id="CHEBI:57288"/>
        <dbReference type="EC" id="2.3.3.13"/>
    </reaction>
</comment>
<dbReference type="SMART" id="SM00917">
    <property type="entry name" value="LeuA_dimer"/>
    <property type="match status" value="1"/>
</dbReference>
<dbReference type="GO" id="GO:0003985">
    <property type="term" value="F:acetyl-CoA C-acetyltransferase activity"/>
    <property type="evidence" value="ECO:0007669"/>
    <property type="project" value="UniProtKB-UniRule"/>
</dbReference>
<keyword evidence="5 12" id="KW-0432">Leucine biosynthesis</keyword>
<dbReference type="HAMAP" id="MF_01025">
    <property type="entry name" value="LeuA_type1"/>
    <property type="match status" value="1"/>
</dbReference>
<dbReference type="Gene3D" id="1.10.238.260">
    <property type="match status" value="1"/>
</dbReference>
<dbReference type="FunFam" id="3.30.160.270:FF:000003">
    <property type="entry name" value="2-isopropylmalate synthase"/>
    <property type="match status" value="1"/>
</dbReference>
<dbReference type="InterPro" id="IPR013709">
    <property type="entry name" value="2-isopropylmalate_synth_dimer"/>
</dbReference>
<gene>
    <name evidence="12" type="primary">leuA</name>
    <name evidence="14" type="ORF">Y958_03420</name>
</gene>
<dbReference type="GO" id="GO:0009098">
    <property type="term" value="P:L-leucine biosynthetic process"/>
    <property type="evidence" value="ECO:0007669"/>
    <property type="project" value="UniProtKB-UniRule"/>
</dbReference>
<dbReference type="InterPro" id="IPR054691">
    <property type="entry name" value="LeuA/HCS_post-cat"/>
</dbReference>
<keyword evidence="12" id="KW-0963">Cytoplasm</keyword>
<evidence type="ECO:0000256" key="9">
    <source>
        <dbReference type="ARBA" id="ARBA00023211"/>
    </source>
</evidence>
<dbReference type="InterPro" id="IPR036230">
    <property type="entry name" value="LeuA_allosteric_dom_sf"/>
</dbReference>
<dbReference type="GO" id="GO:0030145">
    <property type="term" value="F:manganese ion binding"/>
    <property type="evidence" value="ECO:0007669"/>
    <property type="project" value="UniProtKB-UniRule"/>
</dbReference>
<dbReference type="NCBIfam" id="TIGR00973">
    <property type="entry name" value="leuA_bact"/>
    <property type="match status" value="1"/>
</dbReference>
<comment type="subunit">
    <text evidence="12">Homodimer.</text>
</comment>
<reference evidence="14 15" key="1">
    <citation type="submission" date="2017-06" db="EMBL/GenBank/DDBJ databases">
        <title>Complete genome sequence of Nitrospirillum amazonense strain CBAmC, an endophytic nitrogen-fixing and plant growth-promoting bacterium, isolated from sugarcane.</title>
        <authorList>
            <person name="Schwab S."/>
            <person name="dos Santos Teixeira K.R."/>
            <person name="Simoes Araujo J.L."/>
            <person name="Soares Vidal M."/>
            <person name="Borges de Freitas H.R."/>
            <person name="Rivello Crivelaro A.L."/>
            <person name="Bueno de Camargo Nunes A."/>
            <person name="dos Santos C.M."/>
            <person name="Palmeira da Silva Rosa D."/>
            <person name="da Silva Padilha D."/>
            <person name="da Silva E."/>
            <person name="Araujo Terra L."/>
            <person name="Soares Mendes V."/>
            <person name="Farinelli L."/>
            <person name="Magalhaes Cruz L."/>
            <person name="Baldani J.I."/>
        </authorList>
    </citation>
    <scope>NUCLEOTIDE SEQUENCE [LARGE SCALE GENOMIC DNA]</scope>
    <source>
        <strain evidence="14 15">CBAmC</strain>
    </source>
</reference>
<dbReference type="FunFam" id="1.10.238.260:FF:000001">
    <property type="entry name" value="2-isopropylmalate synthase"/>
    <property type="match status" value="1"/>
</dbReference>
<evidence type="ECO:0000313" key="15">
    <source>
        <dbReference type="Proteomes" id="UP000197153"/>
    </source>
</evidence>
<accession>A0A248JMN3</accession>
<dbReference type="UniPathway" id="UPA00048">
    <property type="reaction ID" value="UER00070"/>
</dbReference>
<dbReference type="FunFam" id="3.20.20.70:FF:000010">
    <property type="entry name" value="2-isopropylmalate synthase"/>
    <property type="match status" value="1"/>
</dbReference>
<keyword evidence="7 12" id="KW-0808">Transferase</keyword>
<dbReference type="PROSITE" id="PS00816">
    <property type="entry name" value="AIPM_HOMOCIT_SYNTH_2"/>
    <property type="match status" value="1"/>
</dbReference>
<evidence type="ECO:0000256" key="12">
    <source>
        <dbReference type="HAMAP-Rule" id="MF_01025"/>
    </source>
</evidence>
<dbReference type="InterPro" id="IPR000891">
    <property type="entry name" value="PYR_CT"/>
</dbReference>
<organism evidence="14 15">
    <name type="scientific">Nitrospirillum viridazoti CBAmc</name>
    <dbReference type="NCBI Taxonomy" id="1441467"/>
    <lineage>
        <taxon>Bacteria</taxon>
        <taxon>Pseudomonadati</taxon>
        <taxon>Pseudomonadota</taxon>
        <taxon>Alphaproteobacteria</taxon>
        <taxon>Rhodospirillales</taxon>
        <taxon>Azospirillaceae</taxon>
        <taxon>Nitrospirillum</taxon>
        <taxon>Nitrospirillum viridazoti</taxon>
    </lineage>
</organism>
<dbReference type="InterPro" id="IPR050073">
    <property type="entry name" value="2-IPM_HCS-like"/>
</dbReference>
<feature type="binding site" evidence="12">
    <location>
        <position position="206"/>
    </location>
    <ligand>
        <name>Mn(2+)</name>
        <dbReference type="ChEBI" id="CHEBI:29035"/>
    </ligand>
</feature>
<dbReference type="InterPro" id="IPR002034">
    <property type="entry name" value="AIPM/Hcit_synth_CS"/>
</dbReference>
<evidence type="ECO:0000256" key="11">
    <source>
        <dbReference type="ARBA" id="ARBA00029993"/>
    </source>
</evidence>
<keyword evidence="15" id="KW-1185">Reference proteome</keyword>
<dbReference type="Gene3D" id="3.20.20.70">
    <property type="entry name" value="Aldolase class I"/>
    <property type="match status" value="1"/>
</dbReference>
<dbReference type="PROSITE" id="PS00815">
    <property type="entry name" value="AIPM_HOMOCIT_SYNTH_1"/>
    <property type="match status" value="1"/>
</dbReference>
<feature type="region of interest" description="Regulatory domain" evidence="12">
    <location>
        <begin position="396"/>
        <end position="518"/>
    </location>
</feature>
<evidence type="ECO:0000256" key="1">
    <source>
        <dbReference type="ARBA" id="ARBA00004689"/>
    </source>
</evidence>
<dbReference type="RefSeq" id="WP_004274240.1">
    <property type="nucleotide sequence ID" value="NZ_CP022110.1"/>
</dbReference>
<dbReference type="PANTHER" id="PTHR10277">
    <property type="entry name" value="HOMOCITRATE SYNTHASE-RELATED"/>
    <property type="match status" value="1"/>
</dbReference>
<evidence type="ECO:0000256" key="6">
    <source>
        <dbReference type="ARBA" id="ARBA00022605"/>
    </source>
</evidence>
<keyword evidence="6 12" id="KW-0028">Amino-acid biosynthesis</keyword>
<evidence type="ECO:0000256" key="5">
    <source>
        <dbReference type="ARBA" id="ARBA00022430"/>
    </source>
</evidence>
<comment type="pathway">
    <text evidence="1 12">Amino-acid biosynthesis; L-leucine biosynthesis; L-leucine from 3-methyl-2-oxobutanoate: step 1/4.</text>
</comment>
<comment type="cofactor">
    <cofactor evidence="12">
        <name>Mn(2+)</name>
        <dbReference type="ChEBI" id="CHEBI:29035"/>
    </cofactor>
</comment>
<protein>
    <recommendedName>
        <fullName evidence="4 12">2-isopropylmalate synthase</fullName>
        <ecNumber evidence="3 12">2.3.3.13</ecNumber>
    </recommendedName>
    <alternativeName>
        <fullName evidence="11 12">Alpha-IPM synthase</fullName>
    </alternativeName>
    <alternativeName>
        <fullName evidence="12">Alpha-isopropylmalate synthase</fullName>
    </alternativeName>
</protein>
<dbReference type="NCBIfam" id="NF002087">
    <property type="entry name" value="PRK00915.1-4"/>
    <property type="match status" value="1"/>
</dbReference>
<dbReference type="PANTHER" id="PTHR10277:SF9">
    <property type="entry name" value="2-ISOPROPYLMALATE SYNTHASE 1, CHLOROPLASTIC-RELATED"/>
    <property type="match status" value="1"/>
</dbReference>
<feature type="domain" description="Pyruvate carboxyltransferase" evidence="13">
    <location>
        <begin position="9"/>
        <end position="271"/>
    </location>
</feature>
<evidence type="ECO:0000256" key="2">
    <source>
        <dbReference type="ARBA" id="ARBA00009396"/>
    </source>
</evidence>
<evidence type="ECO:0000313" key="14">
    <source>
        <dbReference type="EMBL" id="ASG19982.1"/>
    </source>
</evidence>
<comment type="similarity">
    <text evidence="2 12">Belongs to the alpha-IPM synthase/homocitrate synthase family. LeuA type 1 subfamily.</text>
</comment>
<dbReference type="AlphaFoldDB" id="A0A248JMN3"/>
<evidence type="ECO:0000256" key="10">
    <source>
        <dbReference type="ARBA" id="ARBA00023304"/>
    </source>
</evidence>
<evidence type="ECO:0000256" key="4">
    <source>
        <dbReference type="ARBA" id="ARBA00018198"/>
    </source>
</evidence>
<evidence type="ECO:0000256" key="3">
    <source>
        <dbReference type="ARBA" id="ARBA00012973"/>
    </source>
</evidence>
<dbReference type="Pfam" id="PF00682">
    <property type="entry name" value="HMGL-like"/>
    <property type="match status" value="1"/>
</dbReference>
<dbReference type="PROSITE" id="PS50991">
    <property type="entry name" value="PYR_CT"/>
    <property type="match status" value="1"/>
</dbReference>
<dbReference type="GO" id="GO:0005829">
    <property type="term" value="C:cytosol"/>
    <property type="evidence" value="ECO:0007669"/>
    <property type="project" value="TreeGrafter"/>
</dbReference>
<dbReference type="Gene3D" id="3.30.160.270">
    <property type="match status" value="1"/>
</dbReference>
<name>A0A248JMN3_9PROT</name>
<keyword evidence="8 12" id="KW-0479">Metal-binding</keyword>
<keyword evidence="10 12" id="KW-0100">Branched-chain amino acid biosynthesis</keyword>
<keyword evidence="9 12" id="KW-0464">Manganese</keyword>
<dbReference type="Pfam" id="PF22617">
    <property type="entry name" value="HCS_D2"/>
    <property type="match status" value="1"/>
</dbReference>
<feature type="binding site" evidence="12">
    <location>
        <position position="208"/>
    </location>
    <ligand>
        <name>Mn(2+)</name>
        <dbReference type="ChEBI" id="CHEBI:29035"/>
    </ligand>
</feature>
<proteinExistence type="inferred from homology"/>
<dbReference type="Pfam" id="PF08502">
    <property type="entry name" value="LeuA_dimer"/>
    <property type="match status" value="1"/>
</dbReference>
<feature type="binding site" evidence="12">
    <location>
        <position position="18"/>
    </location>
    <ligand>
        <name>Mn(2+)</name>
        <dbReference type="ChEBI" id="CHEBI:29035"/>
    </ligand>
</feature>
<dbReference type="InterPro" id="IPR005671">
    <property type="entry name" value="LeuA_bact_synth"/>
</dbReference>
<dbReference type="KEGG" id="nao:Y958_03420"/>
<dbReference type="InterPro" id="IPR013785">
    <property type="entry name" value="Aldolase_TIM"/>
</dbReference>
<dbReference type="EC" id="2.3.3.13" evidence="3 12"/>
<dbReference type="NCBIfam" id="NF002086">
    <property type="entry name" value="PRK00915.1-3"/>
    <property type="match status" value="1"/>
</dbReference>
<evidence type="ECO:0000256" key="8">
    <source>
        <dbReference type="ARBA" id="ARBA00022723"/>
    </source>
</evidence>
<dbReference type="SUPFAM" id="SSF51569">
    <property type="entry name" value="Aldolase"/>
    <property type="match status" value="1"/>
</dbReference>
<dbReference type="Proteomes" id="UP000197153">
    <property type="component" value="Chromosome 1"/>
</dbReference>
<dbReference type="SUPFAM" id="SSF110921">
    <property type="entry name" value="2-isopropylmalate synthase LeuA, allosteric (dimerisation) domain"/>
    <property type="match status" value="1"/>
</dbReference>
<sequence>MTHPSSDRVIIFDTTLRDGEQSPGASMNLEEKIRIAQTLEEMGVDVIEAGFPAASNGDFEAVREVGRVVRNATIAGLCRAHRNDIERAAEALKGAARQRIHTFISTSPLHMKYKLQMEPDAVVQAIWDSVSLARNHVEDVEWSAEDGSRTELDFLCRCVETAIKAGATTINIPDTVGYAVPEEYGALIRAVREKTPNSDQAIFSVHCHNDLGLAVANSLAGVAGGARQVECTINGLGERAGNAALEEIVMALRTRADYLPYKTGIKTETITRASRLVSTITGFVVQPNKAIVGANAFAHESGIHQDGMLKHAGTYEIMTPESVGLNRSTLVMGKHSGRAAFRAKLKELGYEDMGDNAVNEAFRRFKDLADRKKDVFDEDIIALIDDEVGRQHDHIQFVSLQVVAGSRGPQHAVLEVTVGGEAVPPVVSFGNGPVDAVFNAIKQVFPHEARLQLYQVHAVTAGTDAQAEVTVRLEEGGKTVNGQGADADTLVSSCRAYLHALNKLLVKRQKTAPAAISA</sequence>
<comment type="function">
    <text evidence="12">Catalyzes the condensation of the acetyl group of acetyl-CoA with 3-methyl-2-oxobutanoate (2-ketoisovalerate) to form 3-carboxy-3-hydroxy-4-methylpentanoate (2-isopropylmalate).</text>
</comment>
<dbReference type="CDD" id="cd07940">
    <property type="entry name" value="DRE_TIM_IPMS"/>
    <property type="match status" value="1"/>
</dbReference>
<feature type="binding site" evidence="12">
    <location>
        <position position="242"/>
    </location>
    <ligand>
        <name>Mn(2+)</name>
        <dbReference type="ChEBI" id="CHEBI:29035"/>
    </ligand>
</feature>
<evidence type="ECO:0000259" key="13">
    <source>
        <dbReference type="PROSITE" id="PS50991"/>
    </source>
</evidence>